<organism evidence="2 3">
    <name type="scientific">Didymodactylos carnosus</name>
    <dbReference type="NCBI Taxonomy" id="1234261"/>
    <lineage>
        <taxon>Eukaryota</taxon>
        <taxon>Metazoa</taxon>
        <taxon>Spiralia</taxon>
        <taxon>Gnathifera</taxon>
        <taxon>Rotifera</taxon>
        <taxon>Eurotatoria</taxon>
        <taxon>Bdelloidea</taxon>
        <taxon>Philodinida</taxon>
        <taxon>Philodinidae</taxon>
        <taxon>Didymodactylos</taxon>
    </lineage>
</organism>
<dbReference type="Proteomes" id="UP000682733">
    <property type="component" value="Unassembled WGS sequence"/>
</dbReference>
<dbReference type="InterPro" id="IPR036537">
    <property type="entry name" value="Adaptor_Cbl_N_dom_sf"/>
</dbReference>
<dbReference type="Proteomes" id="UP000677228">
    <property type="component" value="Unassembled WGS sequence"/>
</dbReference>
<name>A0A8S2UZF3_9BILA</name>
<evidence type="ECO:0000313" key="1">
    <source>
        <dbReference type="EMBL" id="CAF1570577.1"/>
    </source>
</evidence>
<sequence length="183" mass="21712">MFGECMTVSSRENIIKEIQTIVDAIQTVRANQQEYLKFEEKLKKFNDILQNTENQLEAKPSNDLYNLLAQLYRTGQSAENFLSQYNGQDCLNRNDLYGRIKTDLELLNKKLTQDMIDTLLCGQNTSIINKLEVHTDVKNKDRQKIKKKSYTMNDFELLFDPIREHYRTTFSRIERLVNRRKNY</sequence>
<dbReference type="EMBL" id="CAJOBA010066471">
    <property type="protein sequence ID" value="CAF4365017.1"/>
    <property type="molecule type" value="Genomic_DNA"/>
</dbReference>
<dbReference type="Gene3D" id="1.20.930.20">
    <property type="entry name" value="Adaptor protein Cbl, N-terminal domain"/>
    <property type="match status" value="1"/>
</dbReference>
<evidence type="ECO:0000313" key="3">
    <source>
        <dbReference type="Proteomes" id="UP000682733"/>
    </source>
</evidence>
<feature type="non-terminal residue" evidence="2">
    <location>
        <position position="1"/>
    </location>
</feature>
<gene>
    <name evidence="1" type="ORF">OVA965_LOCUS40336</name>
    <name evidence="2" type="ORF">TMI583_LOCUS41758</name>
</gene>
<dbReference type="AlphaFoldDB" id="A0A8S2UZF3"/>
<comment type="caution">
    <text evidence="2">The sequence shown here is derived from an EMBL/GenBank/DDBJ whole genome shotgun (WGS) entry which is preliminary data.</text>
</comment>
<reference evidence="2" key="1">
    <citation type="submission" date="2021-02" db="EMBL/GenBank/DDBJ databases">
        <authorList>
            <person name="Nowell W R."/>
        </authorList>
    </citation>
    <scope>NUCLEOTIDE SEQUENCE</scope>
</reference>
<proteinExistence type="predicted"/>
<protein>
    <submittedName>
        <fullName evidence="2">Uncharacterized protein</fullName>
    </submittedName>
</protein>
<evidence type="ECO:0000313" key="2">
    <source>
        <dbReference type="EMBL" id="CAF4365017.1"/>
    </source>
</evidence>
<accession>A0A8S2UZF3</accession>
<dbReference type="EMBL" id="CAJNOK010043680">
    <property type="protein sequence ID" value="CAF1570577.1"/>
    <property type="molecule type" value="Genomic_DNA"/>
</dbReference>
<dbReference type="GO" id="GO:0007166">
    <property type="term" value="P:cell surface receptor signaling pathway"/>
    <property type="evidence" value="ECO:0007669"/>
    <property type="project" value="InterPro"/>
</dbReference>